<name>A0ABP6VGG6_9ACTN</name>
<comment type="similarity">
    <text evidence="2">Belongs to the ACC deaminase/D-cysteine desulfhydrase family.</text>
</comment>
<evidence type="ECO:0000256" key="1">
    <source>
        <dbReference type="ARBA" id="ARBA00001933"/>
    </source>
</evidence>
<reference evidence="6" key="1">
    <citation type="journal article" date="2019" name="Int. J. Syst. Evol. Microbiol.">
        <title>The Global Catalogue of Microorganisms (GCM) 10K type strain sequencing project: providing services to taxonomists for standard genome sequencing and annotation.</title>
        <authorList>
            <consortium name="The Broad Institute Genomics Platform"/>
            <consortium name="The Broad Institute Genome Sequencing Center for Infectious Disease"/>
            <person name="Wu L."/>
            <person name="Ma J."/>
        </authorList>
    </citation>
    <scope>NUCLEOTIDE SEQUENCE [LARGE SCALE GENOMIC DNA]</scope>
    <source>
        <strain evidence="6">JCM 17326</strain>
    </source>
</reference>
<evidence type="ECO:0000313" key="6">
    <source>
        <dbReference type="Proteomes" id="UP001500630"/>
    </source>
</evidence>
<dbReference type="Gene3D" id="3.40.50.1100">
    <property type="match status" value="2"/>
</dbReference>
<evidence type="ECO:0000256" key="3">
    <source>
        <dbReference type="ARBA" id="ARBA00022898"/>
    </source>
</evidence>
<dbReference type="EMBL" id="BAABDQ010000002">
    <property type="protein sequence ID" value="GAA3532488.1"/>
    <property type="molecule type" value="Genomic_DNA"/>
</dbReference>
<dbReference type="PANTHER" id="PTHR43780:SF2">
    <property type="entry name" value="1-AMINOCYCLOPROPANE-1-CARBOXYLATE DEAMINASE-RELATED"/>
    <property type="match status" value="1"/>
</dbReference>
<feature type="region of interest" description="Disordered" evidence="4">
    <location>
        <begin position="264"/>
        <end position="310"/>
    </location>
</feature>
<dbReference type="InterPro" id="IPR036052">
    <property type="entry name" value="TrpB-like_PALP_sf"/>
</dbReference>
<evidence type="ECO:0000256" key="2">
    <source>
        <dbReference type="ARBA" id="ARBA00008639"/>
    </source>
</evidence>
<dbReference type="SUPFAM" id="SSF53686">
    <property type="entry name" value="Tryptophan synthase beta subunit-like PLP-dependent enzymes"/>
    <property type="match status" value="1"/>
</dbReference>
<dbReference type="InterPro" id="IPR027278">
    <property type="entry name" value="ACCD_DCysDesulf"/>
</dbReference>
<evidence type="ECO:0000313" key="5">
    <source>
        <dbReference type="EMBL" id="GAA3532488.1"/>
    </source>
</evidence>
<accession>A0ABP6VGG6</accession>
<gene>
    <name evidence="5" type="ORF">GCM10022419_009440</name>
</gene>
<comment type="caution">
    <text evidence="5">The sequence shown here is derived from an EMBL/GenBank/DDBJ whole genome shotgun (WGS) entry which is preliminary data.</text>
</comment>
<evidence type="ECO:0000256" key="4">
    <source>
        <dbReference type="SAM" id="MobiDB-lite"/>
    </source>
</evidence>
<comment type="cofactor">
    <cofactor evidence="1">
        <name>pyridoxal 5'-phosphate</name>
        <dbReference type="ChEBI" id="CHEBI:597326"/>
    </cofactor>
</comment>
<keyword evidence="6" id="KW-1185">Reference proteome</keyword>
<proteinExistence type="inferred from homology"/>
<sequence>MEELLDPGLGRVRVFLKHDDNKPRKLKYNLGHSRLLTFGGAYSNHIRAVAEAGRRHGIETIGVIRGEEHLPLNPSLAHAVACGMTITYLDRASYRLKHTEEVQAGLRARWGQDVAILPEGGSNAAAVRGCAELPGEIGVEYDVICCPVGTGGTLAGLSAGLPEGKRALGFAVLKGGGFLGGEVARLQREAYGRTWANWSVNLDYHFGGYAKSTPALEGFIAKFRVERIYVAKMLYGILDLARQHAFAPGTRIVAVVTGRPDPPAIGAQPAPLVTGNQPDPPVATPEGGAQPSTPVAVWEAPTGLDSGEPR</sequence>
<organism evidence="5 6">
    <name type="scientific">Nonomuraea rosea</name>
    <dbReference type="NCBI Taxonomy" id="638574"/>
    <lineage>
        <taxon>Bacteria</taxon>
        <taxon>Bacillati</taxon>
        <taxon>Actinomycetota</taxon>
        <taxon>Actinomycetes</taxon>
        <taxon>Streptosporangiales</taxon>
        <taxon>Streptosporangiaceae</taxon>
        <taxon>Nonomuraea</taxon>
    </lineage>
</organism>
<dbReference type="PANTHER" id="PTHR43780">
    <property type="entry name" value="1-AMINOCYCLOPROPANE-1-CARBOXYLATE DEAMINASE-RELATED"/>
    <property type="match status" value="1"/>
</dbReference>
<protein>
    <submittedName>
        <fullName evidence="5">Pyridoxal-phosphate dependent enzyme</fullName>
    </submittedName>
</protein>
<dbReference type="RefSeq" id="WP_345559015.1">
    <property type="nucleotide sequence ID" value="NZ_BAABDQ010000002.1"/>
</dbReference>
<dbReference type="Proteomes" id="UP001500630">
    <property type="component" value="Unassembled WGS sequence"/>
</dbReference>
<keyword evidence="3" id="KW-0663">Pyridoxal phosphate</keyword>